<evidence type="ECO:0000313" key="1">
    <source>
        <dbReference type="EMBL" id="KWS02092.1"/>
    </source>
</evidence>
<evidence type="ECO:0000313" key="2">
    <source>
        <dbReference type="Proteomes" id="UP000023435"/>
    </source>
</evidence>
<comment type="caution">
    <text evidence="1">The sequence shown here is derived from an EMBL/GenBank/DDBJ whole genome shotgun (WGS) entry which is preliminary data.</text>
</comment>
<protein>
    <submittedName>
        <fullName evidence="1">ADP-ribosylglycohydrolase</fullName>
    </submittedName>
</protein>
<sequence length="123" mass="14143">MNTSSNQEDTVTLYRPVGPEELAKLRDNAFKRWPPRLPEQPIFYPVTNEQYAAEIAERWNIKDSGYGAVTRFQVRAAFMARYLIQKVGGAHHTEWWVPAEELEALNDEIVGTIEVIREFHGPA</sequence>
<name>A0A125TZK8_9GAMM</name>
<dbReference type="GO" id="GO:0016787">
    <property type="term" value="F:hydrolase activity"/>
    <property type="evidence" value="ECO:0007669"/>
    <property type="project" value="UniProtKB-KW"/>
</dbReference>
<dbReference type="OrthoDB" id="883590at2"/>
<keyword evidence="2" id="KW-1185">Reference proteome</keyword>
<accession>A0A125TZK8</accession>
<reference evidence="1 2" key="1">
    <citation type="journal article" date="2014" name="Genome Announc.">
        <title>Draft Genome Sequence of Lysobacter capsici AZ78, a Bacterium Antagonistic to Plant-Pathogenic Oomycetes.</title>
        <authorList>
            <person name="Puopolo G."/>
            <person name="Sonego P."/>
            <person name="Engelen K."/>
            <person name="Pertot I."/>
        </authorList>
    </citation>
    <scope>NUCLEOTIDE SEQUENCE [LARGE SCALE GENOMIC DNA]</scope>
    <source>
        <strain evidence="1 2">AZ78</strain>
    </source>
</reference>
<dbReference type="EMBL" id="JAJA02000003">
    <property type="protein sequence ID" value="KWS02092.1"/>
    <property type="molecule type" value="Genomic_DNA"/>
</dbReference>
<organism evidence="1 2">
    <name type="scientific">Lysobacter capsici AZ78</name>
    <dbReference type="NCBI Taxonomy" id="1444315"/>
    <lineage>
        <taxon>Bacteria</taxon>
        <taxon>Pseudomonadati</taxon>
        <taxon>Pseudomonadota</taxon>
        <taxon>Gammaproteobacteria</taxon>
        <taxon>Lysobacterales</taxon>
        <taxon>Lysobacteraceae</taxon>
        <taxon>Lysobacter</taxon>
    </lineage>
</organism>
<proteinExistence type="predicted"/>
<dbReference type="AlphaFoldDB" id="A0A125TZK8"/>
<gene>
    <name evidence="1" type="ORF">AZ78_5225</name>
</gene>
<dbReference type="Proteomes" id="UP000023435">
    <property type="component" value="Unassembled WGS sequence"/>
</dbReference>
<dbReference type="RefSeq" id="WP_036109314.1">
    <property type="nucleotide sequence ID" value="NZ_JAJA02000003.1"/>
</dbReference>